<proteinExistence type="predicted"/>
<dbReference type="RefSeq" id="WP_256791285.1">
    <property type="nucleotide sequence ID" value="NZ_CP101989.1"/>
</dbReference>
<name>A0ABY5K358_9CELL</name>
<accession>A0ABY5K358</accession>
<reference evidence="1 2" key="1">
    <citation type="submission" date="2022-07" db="EMBL/GenBank/DDBJ databases">
        <title>Novel species in genus cellulomonas.</title>
        <authorList>
            <person name="Ye L."/>
        </authorList>
    </citation>
    <scope>NUCLEOTIDE SEQUENCE [LARGE SCALE GENOMIC DNA]</scope>
    <source>
        <strain evidence="2">zg-Y908</strain>
    </source>
</reference>
<evidence type="ECO:0000313" key="1">
    <source>
        <dbReference type="EMBL" id="UUI64894.1"/>
    </source>
</evidence>
<dbReference type="Proteomes" id="UP001317322">
    <property type="component" value="Chromosome"/>
</dbReference>
<dbReference type="EMBL" id="CP101989">
    <property type="protein sequence ID" value="UUI64894.1"/>
    <property type="molecule type" value="Genomic_DNA"/>
</dbReference>
<organism evidence="1 2">
    <name type="scientific">Cellulomonas wangsupingiae</name>
    <dbReference type="NCBI Taxonomy" id="2968085"/>
    <lineage>
        <taxon>Bacteria</taxon>
        <taxon>Bacillati</taxon>
        <taxon>Actinomycetota</taxon>
        <taxon>Actinomycetes</taxon>
        <taxon>Micrococcales</taxon>
        <taxon>Cellulomonadaceae</taxon>
        <taxon>Cellulomonas</taxon>
    </lineage>
</organism>
<sequence>MPRFVRLTQGVRVDLGVLERSPEAGDVEAVDGLVAGYAARAERFGVRAVAVRAAGAGLAAASAGDWASALGERSVRLAAGFDDAAGGCRQVAAVLAGYGAALRGVQRRVRVARHGVATARSRAVAARERYAAAVVAGGGAGVPWSWTDVPAFPVVVGAAAELAAWREAVGDAVAGVRAFEGCCEERESLDRDTAARLAGVEVMAAYAPGTGVDAVVDVPLVQALAAAGSGRVTAAQRRVMAEWFVGTTEQVSNHPGDAQALAALSGFLDAWGDDAEVMAAVFGAVGGARVVRLVTMLGEQMVGGGADRDQALAAAGRGLRSGLASASSTWSRSAAAAFAADMVRAASSANGTLSAIGFVFADPQDARMSEAFTVAMADLLDAIERGNGGPWRDGPGSPGHALDTDGLLSLDGGGAYDAAARVFETLGAYPQAARDWLTGEGVDWSSSQVRLTTPRIAYWFGQRDWSLGASDGFAGIGALWAGVQLPAADTLENRQTAAINTHVFHALAHNESLLPTEVSSAGASQFASALSHQLAGLVEIGLKSGASTGEIADPWRMTQVAGLGQETPTAYVSRTWVVPVLNAAASDLSGRLELQTGVLAYQERTLEAVVEGGAVSPGAALNALATAWGAVDGASVSAAEVDRYLRDQQMRAGVEAGRKLVDTGVALSHIRPMASVGVDLGLDLMQRYVESQVTGGPLPAGTAESLVPDGAASLNEFFEVSVLEYRRLGLWDQAGGADTSDASTIADNLVGDYEDVVDAMRARGTDHVRGS</sequence>
<evidence type="ECO:0000313" key="2">
    <source>
        <dbReference type="Proteomes" id="UP001317322"/>
    </source>
</evidence>
<keyword evidence="2" id="KW-1185">Reference proteome</keyword>
<protein>
    <submittedName>
        <fullName evidence="1">Uncharacterized protein</fullName>
    </submittedName>
</protein>
<gene>
    <name evidence="1" type="ORF">NP075_17555</name>
</gene>